<evidence type="ECO:0000313" key="2">
    <source>
        <dbReference type="Proteomes" id="UP000002430"/>
    </source>
</evidence>
<name>Q1MPI6_LAWIP</name>
<dbReference type="STRING" id="363253.LI1037"/>
<dbReference type="KEGG" id="lip:LI1037"/>
<dbReference type="EMBL" id="AM180252">
    <property type="protein sequence ID" value="CAJ55091.1"/>
    <property type="molecule type" value="Genomic_DNA"/>
</dbReference>
<accession>Q1MPI6</accession>
<keyword evidence="2" id="KW-1185">Reference proteome</keyword>
<protein>
    <submittedName>
        <fullName evidence="1">NA</fullName>
    </submittedName>
</protein>
<dbReference type="AlphaFoldDB" id="Q1MPI6"/>
<gene>
    <name evidence="1" type="ordered locus">LI1037</name>
</gene>
<dbReference type="HOGENOM" id="CLU_841432_0_0_7"/>
<dbReference type="Proteomes" id="UP000002430">
    <property type="component" value="Chromosome"/>
</dbReference>
<sequence length="332" mass="36997">MLMPMLPVRFTGPTNQTPVDDREQRTKVLAQIDHQHQAEPPRSLGQRILTATGLARVGWGLGTLGLSELARALHGYNTRESAGAAPRALANQQIQRENRQLLQQLHDNVATGQFQFPHQEAVESAMEKAKTDLQGIASTDPRHLLGRSILSLQSKPSAFDEPITDKSLSHLLSKELKQEMILEEANKQLRHALGKRGPWGYGADRAGLLSERSKDIRGLTNYPPDQINRELEKIVSEMVTRGENLHNSSEARKSALSAYVQAVMDRFQLTNAQVTGNPEYKKLKLLLDESAGTHERQLTARNGGLMPLISQSSYEEALHRTTQQFLIELGVR</sequence>
<proteinExistence type="predicted"/>
<organism evidence="1 2">
    <name type="scientific">Lawsonia intracellularis (strain PHE/MN1-00)</name>
    <dbReference type="NCBI Taxonomy" id="363253"/>
    <lineage>
        <taxon>Bacteria</taxon>
        <taxon>Pseudomonadati</taxon>
        <taxon>Thermodesulfobacteriota</taxon>
        <taxon>Desulfovibrionia</taxon>
        <taxon>Desulfovibrionales</taxon>
        <taxon>Desulfovibrionaceae</taxon>
        <taxon>Lawsonia</taxon>
    </lineage>
</organism>
<reference evidence="1 2" key="1">
    <citation type="submission" date="2005-11" db="EMBL/GenBank/DDBJ databases">
        <title>The complete genome sequence of Lawsonia intracellularis: the causative agent of proliferative enteropathy.</title>
        <authorList>
            <person name="Kaur K."/>
            <person name="Zhang Q."/>
            <person name="Beckler D."/>
            <person name="Munir S."/>
            <person name="Li L."/>
            <person name="Kinsley K."/>
            <person name="Herron L."/>
            <person name="Peterson A."/>
            <person name="May B."/>
            <person name="Singh S."/>
            <person name="Gebhart C."/>
            <person name="Kapur V."/>
        </authorList>
    </citation>
    <scope>NUCLEOTIDE SEQUENCE [LARGE SCALE GENOMIC DNA]</scope>
    <source>
        <strain evidence="1 2">PHE/MN1-00</strain>
    </source>
</reference>
<dbReference type="eggNOG" id="COG1026">
    <property type="taxonomic scope" value="Bacteria"/>
</dbReference>
<evidence type="ECO:0000313" key="1">
    <source>
        <dbReference type="EMBL" id="CAJ55091.1"/>
    </source>
</evidence>